<sequence length="343" mass="38057">MALNTAMNAASSVPDDKEALIQDILREVVPGDAEQDVRVRQSILDEVSGLSLQTISKLPQTFWSTAANDALVVSETSSDEEKARITRLRLVLASSGEALTAQVLCYVNTDAEKVKRKMQLAKLPEADVSGLVAKISNRLQVKFTPALIPPSNVVAKCKANKFVELAECRVSDAEYSSTRSELATSVTGAKVEILKKPHTLCLLRLMMALWLVAPEQGNFLVFLNYVLRVTEMGNHGWGRALRLDRRHRESVITRMAADKSLTIYDMFEDDVVTANFAKATLEYETSNGKDKKKDASAKGSQPRKRWRKSSSWWGSDWYSEKPAGAAAKTDKSSKFKPDDEKKK</sequence>
<feature type="compositionally biased region" description="Basic and acidic residues" evidence="1">
    <location>
        <begin position="328"/>
        <end position="343"/>
    </location>
</feature>
<evidence type="ECO:0000313" key="2">
    <source>
        <dbReference type="EMBL" id="EER10886.1"/>
    </source>
</evidence>
<dbReference type="AlphaFoldDB" id="C5KXA7"/>
<dbReference type="Proteomes" id="UP000007800">
    <property type="component" value="Unassembled WGS sequence"/>
</dbReference>
<dbReference type="GeneID" id="9055754"/>
<reference evidence="2 3" key="1">
    <citation type="submission" date="2008-07" db="EMBL/GenBank/DDBJ databases">
        <authorList>
            <person name="El-Sayed N."/>
            <person name="Caler E."/>
            <person name="Inman J."/>
            <person name="Amedeo P."/>
            <person name="Hass B."/>
            <person name="Wortman J."/>
        </authorList>
    </citation>
    <scope>NUCLEOTIDE SEQUENCE [LARGE SCALE GENOMIC DNA]</scope>
    <source>
        <strain evidence="3">ATCC 50983 / TXsc</strain>
    </source>
</reference>
<dbReference type="EMBL" id="GG677152">
    <property type="protein sequence ID" value="EER10886.1"/>
    <property type="molecule type" value="Genomic_DNA"/>
</dbReference>
<proteinExistence type="predicted"/>
<organism evidence="3">
    <name type="scientific">Perkinsus marinus (strain ATCC 50983 / TXsc)</name>
    <dbReference type="NCBI Taxonomy" id="423536"/>
    <lineage>
        <taxon>Eukaryota</taxon>
        <taxon>Sar</taxon>
        <taxon>Alveolata</taxon>
        <taxon>Perkinsozoa</taxon>
        <taxon>Perkinsea</taxon>
        <taxon>Perkinsida</taxon>
        <taxon>Perkinsidae</taxon>
        <taxon>Perkinsus</taxon>
    </lineage>
</organism>
<dbReference type="InParanoid" id="C5KXA7"/>
<protein>
    <submittedName>
        <fullName evidence="2">Uncharacterized protein</fullName>
    </submittedName>
</protein>
<dbReference type="RefSeq" id="XP_002779091.1">
    <property type="nucleotide sequence ID" value="XM_002779045.1"/>
</dbReference>
<gene>
    <name evidence="2" type="ORF">Pmar_PMAR027148</name>
</gene>
<name>C5KXA7_PERM5</name>
<keyword evidence="3" id="KW-1185">Reference proteome</keyword>
<evidence type="ECO:0000256" key="1">
    <source>
        <dbReference type="SAM" id="MobiDB-lite"/>
    </source>
</evidence>
<evidence type="ECO:0000313" key="3">
    <source>
        <dbReference type="Proteomes" id="UP000007800"/>
    </source>
</evidence>
<feature type="region of interest" description="Disordered" evidence="1">
    <location>
        <begin position="287"/>
        <end position="343"/>
    </location>
</feature>
<accession>C5KXA7</accession>
<feature type="compositionally biased region" description="Basic and acidic residues" evidence="1">
    <location>
        <begin position="287"/>
        <end position="296"/>
    </location>
</feature>